<keyword evidence="1" id="KW-0808">Transferase</keyword>
<dbReference type="EC" id="2.3.2.2" evidence="1"/>
<organism evidence="1 2">
    <name type="scientific">Terrisporobacter muris</name>
    <dbReference type="NCBI Taxonomy" id="2963284"/>
    <lineage>
        <taxon>Bacteria</taxon>
        <taxon>Bacillati</taxon>
        <taxon>Bacillota</taxon>
        <taxon>Clostridia</taxon>
        <taxon>Peptostreptococcales</taxon>
        <taxon>Peptostreptococcaceae</taxon>
        <taxon>Terrisporobacter</taxon>
    </lineage>
</organism>
<feature type="non-terminal residue" evidence="1">
    <location>
        <position position="44"/>
    </location>
</feature>
<keyword evidence="1" id="KW-0012">Acyltransferase</keyword>
<comment type="caution">
    <text evidence="1">The sequence shown here is derived from an EMBL/GenBank/DDBJ whole genome shotgun (WGS) entry which is preliminary data.</text>
</comment>
<dbReference type="GO" id="GO:0103068">
    <property type="term" value="F:leukotriene C4 gamma-glutamyl transferase activity"/>
    <property type="evidence" value="ECO:0007669"/>
    <property type="project" value="UniProtKB-EC"/>
</dbReference>
<evidence type="ECO:0000313" key="2">
    <source>
        <dbReference type="Proteomes" id="UP001140817"/>
    </source>
</evidence>
<keyword evidence="2" id="KW-1185">Reference proteome</keyword>
<dbReference type="InterPro" id="IPR029055">
    <property type="entry name" value="Ntn_hydrolases_N"/>
</dbReference>
<accession>A0A9X2S3Q5</accession>
<name>A0A9X2S3Q5_9FIRM</name>
<dbReference type="Proteomes" id="UP001140817">
    <property type="component" value="Unassembled WGS sequence"/>
</dbReference>
<dbReference type="SUPFAM" id="SSF56235">
    <property type="entry name" value="N-terminal nucleophile aminohydrolases (Ntn hydrolases)"/>
    <property type="match status" value="1"/>
</dbReference>
<gene>
    <name evidence="1" type="ORF">NSA58_07365</name>
</gene>
<sequence>MEIYAFEKYGSGNLTLEEVMTPAINLAQNGFYVTPTLLKDMKSV</sequence>
<dbReference type="EMBL" id="JANKBY010000065">
    <property type="protein sequence ID" value="MCR1822601.1"/>
    <property type="molecule type" value="Genomic_DNA"/>
</dbReference>
<reference evidence="1" key="1">
    <citation type="submission" date="2022-07" db="EMBL/GenBank/DDBJ databases">
        <title>Enhanced cultured diversity of the mouse gut microbiota enables custom-made synthetic communities.</title>
        <authorList>
            <person name="Afrizal A."/>
        </authorList>
    </citation>
    <scope>NUCLEOTIDE SEQUENCE</scope>
    <source>
        <strain evidence="1">DSM 29186</strain>
    </source>
</reference>
<dbReference type="AlphaFoldDB" id="A0A9X2S3Q5"/>
<protein>
    <submittedName>
        <fullName evidence="1">Gamma-glutamyltransferase</fullName>
        <ecNumber evidence="1">2.3.2.2</ecNumber>
    </submittedName>
</protein>
<evidence type="ECO:0000313" key="1">
    <source>
        <dbReference type="EMBL" id="MCR1822601.1"/>
    </source>
</evidence>
<proteinExistence type="predicted"/>